<evidence type="ECO:0000313" key="2">
    <source>
        <dbReference type="EMBL" id="MCR9015411.1"/>
    </source>
</evidence>
<keyword evidence="3" id="KW-1185">Reference proteome</keyword>
<protein>
    <submittedName>
        <fullName evidence="2">Uncharacterized protein</fullName>
    </submittedName>
</protein>
<evidence type="ECO:0000256" key="1">
    <source>
        <dbReference type="SAM" id="Phobius"/>
    </source>
</evidence>
<comment type="caution">
    <text evidence="2">The sequence shown here is derived from an EMBL/GenBank/DDBJ whole genome shotgun (WGS) entry which is preliminary data.</text>
</comment>
<keyword evidence="1" id="KW-1133">Transmembrane helix</keyword>
<keyword evidence="1" id="KW-0472">Membrane</keyword>
<dbReference type="RefSeq" id="WP_258423267.1">
    <property type="nucleotide sequence ID" value="NZ_JANSUY010000006.1"/>
</dbReference>
<organism evidence="2 3">
    <name type="scientific">Aquiflexum gelatinilyticum</name>
    <dbReference type="NCBI Taxonomy" id="2961943"/>
    <lineage>
        <taxon>Bacteria</taxon>
        <taxon>Pseudomonadati</taxon>
        <taxon>Bacteroidota</taxon>
        <taxon>Cytophagia</taxon>
        <taxon>Cytophagales</taxon>
        <taxon>Cyclobacteriaceae</taxon>
        <taxon>Aquiflexum</taxon>
    </lineage>
</organism>
<sequence length="255" mass="29510">MISFFRKIRQKLLAENRVTRYLIYAIGEIALVMVGILLALQVNNWNEQRKIRIAEQSILQNLRTELILNIQNLQTNISYHELAHTCSFELLTLFGTDISTIPTIRLDTLLFNSETVYTFEVRNGYIKSIISSGNLDYIQNEELKSMLTSFEGEVVDGLEEFDVVKSLIINRLWPAIDGKISSSNRILADGEYKDFPKGSYTSDYHWFFENRLIEDILSNVDSWRIDGINDEKALLVFFNELLHIIDQEINSNTKS</sequence>
<reference evidence="2" key="1">
    <citation type="submission" date="2022-08" db="EMBL/GenBank/DDBJ databases">
        <authorList>
            <person name="Zhang D."/>
        </authorList>
    </citation>
    <scope>NUCLEOTIDE SEQUENCE</scope>
    <source>
        <strain evidence="2">XJ19-11</strain>
    </source>
</reference>
<evidence type="ECO:0000313" key="3">
    <source>
        <dbReference type="Proteomes" id="UP001142175"/>
    </source>
</evidence>
<dbReference type="AlphaFoldDB" id="A0A9X2T117"/>
<feature type="transmembrane region" description="Helical" evidence="1">
    <location>
        <begin position="21"/>
        <end position="40"/>
    </location>
</feature>
<proteinExistence type="predicted"/>
<dbReference type="EMBL" id="JANSUY010000006">
    <property type="protein sequence ID" value="MCR9015411.1"/>
    <property type="molecule type" value="Genomic_DNA"/>
</dbReference>
<dbReference type="Proteomes" id="UP001142175">
    <property type="component" value="Unassembled WGS sequence"/>
</dbReference>
<keyword evidence="1" id="KW-0812">Transmembrane</keyword>
<accession>A0A9X2T117</accession>
<name>A0A9X2T117_9BACT</name>
<gene>
    <name evidence="2" type="ORF">NU887_10220</name>
</gene>